<dbReference type="AlphaFoldDB" id="A0AAV7RNG2"/>
<accession>A0AAV7RNG2</accession>
<dbReference type="EMBL" id="JANPWB010000009">
    <property type="protein sequence ID" value="KAJ1154349.1"/>
    <property type="molecule type" value="Genomic_DNA"/>
</dbReference>
<name>A0AAV7RNG2_PLEWA</name>
<proteinExistence type="predicted"/>
<feature type="compositionally biased region" description="Basic residues" evidence="1">
    <location>
        <begin position="10"/>
        <end position="23"/>
    </location>
</feature>
<keyword evidence="3" id="KW-1185">Reference proteome</keyword>
<evidence type="ECO:0000256" key="1">
    <source>
        <dbReference type="SAM" id="MobiDB-lite"/>
    </source>
</evidence>
<evidence type="ECO:0000313" key="3">
    <source>
        <dbReference type="Proteomes" id="UP001066276"/>
    </source>
</evidence>
<evidence type="ECO:0000313" key="2">
    <source>
        <dbReference type="EMBL" id="KAJ1154349.1"/>
    </source>
</evidence>
<feature type="region of interest" description="Disordered" evidence="1">
    <location>
        <begin position="1"/>
        <end position="150"/>
    </location>
</feature>
<reference evidence="2" key="1">
    <citation type="journal article" date="2022" name="bioRxiv">
        <title>Sequencing and chromosome-scale assembly of the giantPleurodeles waltlgenome.</title>
        <authorList>
            <person name="Brown T."/>
            <person name="Elewa A."/>
            <person name="Iarovenko S."/>
            <person name="Subramanian E."/>
            <person name="Araus A.J."/>
            <person name="Petzold A."/>
            <person name="Susuki M."/>
            <person name="Suzuki K.-i.T."/>
            <person name="Hayashi T."/>
            <person name="Toyoda A."/>
            <person name="Oliveira C."/>
            <person name="Osipova E."/>
            <person name="Leigh N.D."/>
            <person name="Simon A."/>
            <person name="Yun M.H."/>
        </authorList>
    </citation>
    <scope>NUCLEOTIDE SEQUENCE</scope>
    <source>
        <strain evidence="2">20211129_DDA</strain>
        <tissue evidence="2">Liver</tissue>
    </source>
</reference>
<comment type="caution">
    <text evidence="2">The sequence shown here is derived from an EMBL/GenBank/DDBJ whole genome shotgun (WGS) entry which is preliminary data.</text>
</comment>
<sequence length="171" mass="18818">MGANTPLQRLLRRSPRQARRPDRRLKSPMFHRDSAPCAQASPGGIRAVLAPPAPTRKESIWARTHQGPQPPPGAPGPSTQQRDPNAPAAERGPLTLLSMRPAFPPEDPSKRRGRRPPLASGGRTRFVACPGTAAESRPRRPPVRRPRSEEERLALERFPGVFRPAPPELDI</sequence>
<gene>
    <name evidence="2" type="ORF">NDU88_007101</name>
</gene>
<protein>
    <submittedName>
        <fullName evidence="2">Uncharacterized protein</fullName>
    </submittedName>
</protein>
<dbReference type="Proteomes" id="UP001066276">
    <property type="component" value="Chromosome 5"/>
</dbReference>
<organism evidence="2 3">
    <name type="scientific">Pleurodeles waltl</name>
    <name type="common">Iberian ribbed newt</name>
    <dbReference type="NCBI Taxonomy" id="8319"/>
    <lineage>
        <taxon>Eukaryota</taxon>
        <taxon>Metazoa</taxon>
        <taxon>Chordata</taxon>
        <taxon>Craniata</taxon>
        <taxon>Vertebrata</taxon>
        <taxon>Euteleostomi</taxon>
        <taxon>Amphibia</taxon>
        <taxon>Batrachia</taxon>
        <taxon>Caudata</taxon>
        <taxon>Salamandroidea</taxon>
        <taxon>Salamandridae</taxon>
        <taxon>Pleurodelinae</taxon>
        <taxon>Pleurodeles</taxon>
    </lineage>
</organism>